<dbReference type="CDD" id="cd05233">
    <property type="entry name" value="SDR_c"/>
    <property type="match status" value="1"/>
</dbReference>
<dbReference type="OrthoDB" id="286404at2"/>
<dbReference type="AlphaFoldDB" id="A0A554S7Q7"/>
<dbReference type="Proteomes" id="UP000316988">
    <property type="component" value="Unassembled WGS sequence"/>
</dbReference>
<name>A0A554S7Q7_9ACTN</name>
<proteinExistence type="inferred from homology"/>
<dbReference type="PRINTS" id="PR00081">
    <property type="entry name" value="GDHRDH"/>
</dbReference>
<dbReference type="PANTHER" id="PTHR43477:SF1">
    <property type="entry name" value="DIHYDROANTICAPSIN 7-DEHYDROGENASE"/>
    <property type="match status" value="1"/>
</dbReference>
<dbReference type="GO" id="GO:0016491">
    <property type="term" value="F:oxidoreductase activity"/>
    <property type="evidence" value="ECO:0007669"/>
    <property type="project" value="UniProtKB-KW"/>
</dbReference>
<protein>
    <submittedName>
        <fullName evidence="3">SDR family oxidoreductase</fullName>
    </submittedName>
</protein>
<dbReference type="RefSeq" id="WP_143913818.1">
    <property type="nucleotide sequence ID" value="NZ_VLNT01000009.1"/>
</dbReference>
<gene>
    <name evidence="3" type="ORF">FNM00_12185</name>
</gene>
<dbReference type="SUPFAM" id="SSF51735">
    <property type="entry name" value="NAD(P)-binding Rossmann-fold domains"/>
    <property type="match status" value="1"/>
</dbReference>
<dbReference type="Pfam" id="PF13561">
    <property type="entry name" value="adh_short_C2"/>
    <property type="match status" value="1"/>
</dbReference>
<dbReference type="Gene3D" id="3.40.50.720">
    <property type="entry name" value="NAD(P)-binding Rossmann-like Domain"/>
    <property type="match status" value="1"/>
</dbReference>
<comment type="caution">
    <text evidence="3">The sequence shown here is derived from an EMBL/GenBank/DDBJ whole genome shotgun (WGS) entry which is preliminary data.</text>
</comment>
<dbReference type="InterPro" id="IPR051122">
    <property type="entry name" value="SDR_DHRS6-like"/>
</dbReference>
<comment type="similarity">
    <text evidence="1">Belongs to the short-chain dehydrogenases/reductases (SDR) family.</text>
</comment>
<dbReference type="InterPro" id="IPR002347">
    <property type="entry name" value="SDR_fam"/>
</dbReference>
<evidence type="ECO:0000256" key="1">
    <source>
        <dbReference type="ARBA" id="ARBA00006484"/>
    </source>
</evidence>
<keyword evidence="4" id="KW-1185">Reference proteome</keyword>
<evidence type="ECO:0000256" key="2">
    <source>
        <dbReference type="ARBA" id="ARBA00023002"/>
    </source>
</evidence>
<evidence type="ECO:0000313" key="3">
    <source>
        <dbReference type="EMBL" id="TSD62384.1"/>
    </source>
</evidence>
<accession>A0A554S7Q7</accession>
<dbReference type="InterPro" id="IPR036291">
    <property type="entry name" value="NAD(P)-bd_dom_sf"/>
</dbReference>
<organism evidence="3 4">
    <name type="scientific">Aeromicrobium piscarium</name>
    <dbReference type="NCBI Taxonomy" id="2590901"/>
    <lineage>
        <taxon>Bacteria</taxon>
        <taxon>Bacillati</taxon>
        <taxon>Actinomycetota</taxon>
        <taxon>Actinomycetes</taxon>
        <taxon>Propionibacteriales</taxon>
        <taxon>Nocardioidaceae</taxon>
        <taxon>Aeromicrobium</taxon>
    </lineage>
</organism>
<dbReference type="EMBL" id="VLNT01000009">
    <property type="protein sequence ID" value="TSD62384.1"/>
    <property type="molecule type" value="Genomic_DNA"/>
</dbReference>
<dbReference type="PANTHER" id="PTHR43477">
    <property type="entry name" value="DIHYDROANTICAPSIN 7-DEHYDROGENASE"/>
    <property type="match status" value="1"/>
</dbReference>
<reference evidence="3 4" key="1">
    <citation type="submission" date="2019-07" db="EMBL/GenBank/DDBJ databases">
        <authorList>
            <person name="Zhao L.H."/>
        </authorList>
    </citation>
    <scope>NUCLEOTIDE SEQUENCE [LARGE SCALE GENOMIC DNA]</scope>
    <source>
        <strain evidence="3 4">Co35</strain>
    </source>
</reference>
<keyword evidence="2" id="KW-0560">Oxidoreductase</keyword>
<evidence type="ECO:0000313" key="4">
    <source>
        <dbReference type="Proteomes" id="UP000316988"/>
    </source>
</evidence>
<sequence length="254" mass="25874">MNRYRTAFVIGGSSGVGQAVVTAMIRSGVERIAIAGRGHDALRDAATQASVSGATVVPYVLDAMDHAVLTEALTDFDASSGGIDAVVCSTVPSGVSPQPLESTDPGRVEDILTSIALPPLHATRAAIPLMLRSGGGSIVLVASDAAKSATPGESVIGAAMASIVMFARTAAWENKRHGIRINTVTPSLIGDTPTGARMLEGGFSARLFAKAAERADLGVPSAAEVAELIDFLASPRARRITGQTVSINGGISVV</sequence>